<evidence type="ECO:0008006" key="2">
    <source>
        <dbReference type="Google" id="ProtNLM"/>
    </source>
</evidence>
<name>A0A6B2NPC4_9RHOB</name>
<dbReference type="AlphaFoldDB" id="A0A6B2NPC4"/>
<protein>
    <recommendedName>
        <fullName evidence="2">Lipoprotein</fullName>
    </recommendedName>
</protein>
<comment type="caution">
    <text evidence="1">The sequence shown here is derived from an EMBL/GenBank/DDBJ whole genome shotgun (WGS) entry which is preliminary data.</text>
</comment>
<reference evidence="1" key="1">
    <citation type="submission" date="2020-02" db="EMBL/GenBank/DDBJ databases">
        <title>Delineation of the pyrene-degrading pathway in Roseobacter clade bacteria by genomic analysis.</title>
        <authorList>
            <person name="Zhou H."/>
            <person name="Wang H."/>
        </authorList>
    </citation>
    <scope>NUCLEOTIDE SEQUENCE</scope>
    <source>
        <strain evidence="1">PrR005</strain>
    </source>
</reference>
<dbReference type="PROSITE" id="PS51257">
    <property type="entry name" value="PROKAR_LIPOPROTEIN"/>
    <property type="match status" value="1"/>
</dbReference>
<evidence type="ECO:0000313" key="1">
    <source>
        <dbReference type="EMBL" id="NDW44134.1"/>
    </source>
</evidence>
<gene>
    <name evidence="1" type="ORF">G0P99_04095</name>
</gene>
<proteinExistence type="predicted"/>
<organism evidence="1">
    <name type="scientific">Ruegeria sp. PrR005</name>
    <dbReference type="NCBI Taxonomy" id="2706882"/>
    <lineage>
        <taxon>Bacteria</taxon>
        <taxon>Pseudomonadati</taxon>
        <taxon>Pseudomonadota</taxon>
        <taxon>Alphaproteobacteria</taxon>
        <taxon>Rhodobacterales</taxon>
        <taxon>Roseobacteraceae</taxon>
        <taxon>Ruegeria</taxon>
    </lineage>
</organism>
<dbReference type="RefSeq" id="WP_164127988.1">
    <property type="nucleotide sequence ID" value="NZ_JAAGOX010000005.1"/>
</dbReference>
<sequence length="174" mass="18434">MLKPLTVLVTAGMMLSACGGWRDSRVNPSNWFGPSNPAPVATSADADANPLIPSGGGKGLFARPDAVDNTIPITRVTELKVEPTTTGAIVYAVGIANRQGAFDAELRRVISEENAKAGILAYTFRVDYPEDATPQGAENTRTVRAAASLSRKDLAGIKVIRVEGQQGALESRRR</sequence>
<dbReference type="EMBL" id="JAAGOX010000005">
    <property type="protein sequence ID" value="NDW44134.1"/>
    <property type="molecule type" value="Genomic_DNA"/>
</dbReference>
<accession>A0A6B2NPC4</accession>